<sequence length="92" mass="10083">MPGSLIKHTRHRKAGKHEMQVTLYQPHKEQTSRLQQHMRCTGYSLSSLLSMACGCEKPRVSPGSYVWSIVGGIPTSRAVPMARGFAKSLGSA</sequence>
<reference evidence="1 2" key="1">
    <citation type="journal article" date="2019" name="Sci. Rep.">
        <title>Orb-weaving spider Araneus ventricosus genome elucidates the spidroin gene catalogue.</title>
        <authorList>
            <person name="Kono N."/>
            <person name="Nakamura H."/>
            <person name="Ohtoshi R."/>
            <person name="Moran D.A.P."/>
            <person name="Shinohara A."/>
            <person name="Yoshida Y."/>
            <person name="Fujiwara M."/>
            <person name="Mori M."/>
            <person name="Tomita M."/>
            <person name="Arakawa K."/>
        </authorList>
    </citation>
    <scope>NUCLEOTIDE SEQUENCE [LARGE SCALE GENOMIC DNA]</scope>
</reference>
<name>A0A4Y2H4S7_ARAVE</name>
<organism evidence="1 2">
    <name type="scientific">Araneus ventricosus</name>
    <name type="common">Orbweaver spider</name>
    <name type="synonym">Epeira ventricosa</name>
    <dbReference type="NCBI Taxonomy" id="182803"/>
    <lineage>
        <taxon>Eukaryota</taxon>
        <taxon>Metazoa</taxon>
        <taxon>Ecdysozoa</taxon>
        <taxon>Arthropoda</taxon>
        <taxon>Chelicerata</taxon>
        <taxon>Arachnida</taxon>
        <taxon>Araneae</taxon>
        <taxon>Araneomorphae</taxon>
        <taxon>Entelegynae</taxon>
        <taxon>Araneoidea</taxon>
        <taxon>Araneidae</taxon>
        <taxon>Araneus</taxon>
    </lineage>
</organism>
<gene>
    <name evidence="1" type="ORF">AVEN_87664_1</name>
</gene>
<dbReference type="Proteomes" id="UP000499080">
    <property type="component" value="Unassembled WGS sequence"/>
</dbReference>
<keyword evidence="2" id="KW-1185">Reference proteome</keyword>
<dbReference type="EMBL" id="BGPR01101331">
    <property type="protein sequence ID" value="GBM59324.1"/>
    <property type="molecule type" value="Genomic_DNA"/>
</dbReference>
<accession>A0A4Y2H4S7</accession>
<proteinExistence type="predicted"/>
<protein>
    <submittedName>
        <fullName evidence="1">Uncharacterized protein</fullName>
    </submittedName>
</protein>
<comment type="caution">
    <text evidence="1">The sequence shown here is derived from an EMBL/GenBank/DDBJ whole genome shotgun (WGS) entry which is preliminary data.</text>
</comment>
<evidence type="ECO:0000313" key="1">
    <source>
        <dbReference type="EMBL" id="GBM59324.1"/>
    </source>
</evidence>
<evidence type="ECO:0000313" key="2">
    <source>
        <dbReference type="Proteomes" id="UP000499080"/>
    </source>
</evidence>
<dbReference type="AlphaFoldDB" id="A0A4Y2H4S7"/>